<dbReference type="EMBL" id="LJSK01000044">
    <property type="protein sequence ID" value="KPI88661.1"/>
    <property type="molecule type" value="Genomic_DNA"/>
</dbReference>
<feature type="region of interest" description="Disordered" evidence="1">
    <location>
        <begin position="197"/>
        <end position="247"/>
    </location>
</feature>
<gene>
    <name evidence="2" type="ORF">ABL78_2265</name>
</gene>
<reference evidence="2 3" key="1">
    <citation type="journal article" date="2015" name="PLoS Pathog.">
        <title>Leptomonas seymouri: Adaptations to the Dixenous Life Cycle Analyzed by Genome Sequencing, Transcriptome Profiling and Co-infection with Leishmania donovani.</title>
        <authorList>
            <person name="Kraeva N."/>
            <person name="Butenko A."/>
            <person name="Hlavacova J."/>
            <person name="Kostygov A."/>
            <person name="Myskova J."/>
            <person name="Grybchuk D."/>
            <person name="Lestinova T."/>
            <person name="Votypka J."/>
            <person name="Volf P."/>
            <person name="Opperdoes F."/>
            <person name="Flegontov P."/>
            <person name="Lukes J."/>
            <person name="Yurchenko V."/>
        </authorList>
    </citation>
    <scope>NUCLEOTIDE SEQUENCE [LARGE SCALE GENOMIC DNA]</scope>
    <source>
        <strain evidence="2 3">ATCC 30220</strain>
    </source>
</reference>
<accession>A0A0N1I155</accession>
<dbReference type="VEuPathDB" id="TriTrypDB:Lsey_0044_0320"/>
<dbReference type="AlphaFoldDB" id="A0A0N1I155"/>
<comment type="caution">
    <text evidence="2">The sequence shown here is derived from an EMBL/GenBank/DDBJ whole genome shotgun (WGS) entry which is preliminary data.</text>
</comment>
<dbReference type="OrthoDB" id="263199at2759"/>
<name>A0A0N1I155_LEPSE</name>
<evidence type="ECO:0000313" key="2">
    <source>
        <dbReference type="EMBL" id="KPI88661.1"/>
    </source>
</evidence>
<evidence type="ECO:0000313" key="3">
    <source>
        <dbReference type="Proteomes" id="UP000038009"/>
    </source>
</evidence>
<sequence>MPSNNNGDAPSGARDNISIAFTQSQYPTPYTDQTIPGSTPGHRLLHLGRQHQPADVLYNHLSHALIAHGDCSSLGVGSSMPWEGNADNPSPPGGNYILHSKNGGKRHYDELSGMFSERPWQPSKRVIEPLREDERRLVPSRRGRGVYNLADCLIHPDAEVAEQQRAQAEKRELEHFGRAHVCGPPDHTLAELGMWRPEQQQQQRKAATTAGARERGGASASPSTAVAAAPVDGAPTKKNTPKVETGPRVVSEAECRIENRAYYGQVLLPSVGAGVPPPRSTAAEADAVADYHRDQHMRCVLHLRKEGLTAAATRAADVQSVRALPDW</sequence>
<dbReference type="OMA" id="TDGWIHP"/>
<feature type="compositionally biased region" description="Low complexity" evidence="1">
    <location>
        <begin position="199"/>
        <end position="231"/>
    </location>
</feature>
<dbReference type="Proteomes" id="UP000038009">
    <property type="component" value="Unassembled WGS sequence"/>
</dbReference>
<keyword evidence="3" id="KW-1185">Reference proteome</keyword>
<proteinExistence type="predicted"/>
<evidence type="ECO:0000256" key="1">
    <source>
        <dbReference type="SAM" id="MobiDB-lite"/>
    </source>
</evidence>
<protein>
    <submittedName>
        <fullName evidence="2">Uncharacterized protein</fullName>
    </submittedName>
</protein>
<organism evidence="2 3">
    <name type="scientific">Leptomonas seymouri</name>
    <dbReference type="NCBI Taxonomy" id="5684"/>
    <lineage>
        <taxon>Eukaryota</taxon>
        <taxon>Discoba</taxon>
        <taxon>Euglenozoa</taxon>
        <taxon>Kinetoplastea</taxon>
        <taxon>Metakinetoplastina</taxon>
        <taxon>Trypanosomatida</taxon>
        <taxon>Trypanosomatidae</taxon>
        <taxon>Leishmaniinae</taxon>
        <taxon>Leptomonas</taxon>
    </lineage>
</organism>